<protein>
    <submittedName>
        <fullName evidence="2">Uncharacterized protein</fullName>
    </submittedName>
</protein>
<evidence type="ECO:0000313" key="2">
    <source>
        <dbReference type="EMBL" id="KAK1643057.1"/>
    </source>
</evidence>
<evidence type="ECO:0000256" key="1">
    <source>
        <dbReference type="SAM" id="Coils"/>
    </source>
</evidence>
<dbReference type="EMBL" id="JAUUTY010000004">
    <property type="protein sequence ID" value="KAK1643057.1"/>
    <property type="molecule type" value="Genomic_DNA"/>
</dbReference>
<reference evidence="2" key="1">
    <citation type="submission" date="2023-07" db="EMBL/GenBank/DDBJ databases">
        <title>A chromosome-level genome assembly of Lolium multiflorum.</title>
        <authorList>
            <person name="Chen Y."/>
            <person name="Copetti D."/>
            <person name="Kolliker R."/>
            <person name="Studer B."/>
        </authorList>
    </citation>
    <scope>NUCLEOTIDE SEQUENCE</scope>
    <source>
        <strain evidence="2">02402/16</strain>
        <tissue evidence="2">Leaf</tissue>
    </source>
</reference>
<keyword evidence="1" id="KW-0175">Coiled coil</keyword>
<accession>A0AAD8S045</accession>
<gene>
    <name evidence="2" type="ORF">QYE76_060862</name>
</gene>
<keyword evidence="3" id="KW-1185">Reference proteome</keyword>
<sequence length="167" mass="18594">MAAIRFSLHATAPFLYNDKCQAIPEASIEALQAKLAALQGEKEELIRQHREALDAKETYVSGLKEQLIQLGLKHIEAMKTAQAAAEARLNEALEDANNSTVVLRAELEEGAKARQAAEEGLTRRWLPGKMPPQVRARCVDEVHRRRCAAPTRRPHLDRRLPSMPAGM</sequence>
<dbReference type="AlphaFoldDB" id="A0AAD8S045"/>
<comment type="caution">
    <text evidence="2">The sequence shown here is derived from an EMBL/GenBank/DDBJ whole genome shotgun (WGS) entry which is preliminary data.</text>
</comment>
<name>A0AAD8S045_LOLMU</name>
<feature type="coiled-coil region" evidence="1">
    <location>
        <begin position="28"/>
        <end position="95"/>
    </location>
</feature>
<evidence type="ECO:0000313" key="3">
    <source>
        <dbReference type="Proteomes" id="UP001231189"/>
    </source>
</evidence>
<dbReference type="Proteomes" id="UP001231189">
    <property type="component" value="Unassembled WGS sequence"/>
</dbReference>
<organism evidence="2 3">
    <name type="scientific">Lolium multiflorum</name>
    <name type="common">Italian ryegrass</name>
    <name type="synonym">Lolium perenne subsp. multiflorum</name>
    <dbReference type="NCBI Taxonomy" id="4521"/>
    <lineage>
        <taxon>Eukaryota</taxon>
        <taxon>Viridiplantae</taxon>
        <taxon>Streptophyta</taxon>
        <taxon>Embryophyta</taxon>
        <taxon>Tracheophyta</taxon>
        <taxon>Spermatophyta</taxon>
        <taxon>Magnoliopsida</taxon>
        <taxon>Liliopsida</taxon>
        <taxon>Poales</taxon>
        <taxon>Poaceae</taxon>
        <taxon>BOP clade</taxon>
        <taxon>Pooideae</taxon>
        <taxon>Poodae</taxon>
        <taxon>Poeae</taxon>
        <taxon>Poeae Chloroplast Group 2 (Poeae type)</taxon>
        <taxon>Loliodinae</taxon>
        <taxon>Loliinae</taxon>
        <taxon>Lolium</taxon>
    </lineage>
</organism>
<proteinExistence type="predicted"/>